<reference evidence="15" key="2">
    <citation type="submission" date="2025-04" db="UniProtKB">
        <authorList>
            <consortium name="RefSeq"/>
        </authorList>
    </citation>
    <scope>IDENTIFICATION</scope>
    <source>
        <tissue evidence="15">Whole body</tissue>
    </source>
</reference>
<dbReference type="CDD" id="cd15039">
    <property type="entry name" value="7tmB3_Methuselah-like"/>
    <property type="match status" value="1"/>
</dbReference>
<keyword evidence="14" id="KW-1185">Reference proteome</keyword>
<evidence type="ECO:0000256" key="7">
    <source>
        <dbReference type="ARBA" id="ARBA00023136"/>
    </source>
</evidence>
<feature type="transmembrane region" description="Helical" evidence="10">
    <location>
        <begin position="272"/>
        <end position="300"/>
    </location>
</feature>
<dbReference type="Proteomes" id="UP000694846">
    <property type="component" value="Unplaced"/>
</dbReference>
<feature type="chain" id="PRO_5044579089" evidence="11">
    <location>
        <begin position="28"/>
        <end position="540"/>
    </location>
</feature>
<dbReference type="GO" id="GO:0007166">
    <property type="term" value="P:cell surface receptor signaling pathway"/>
    <property type="evidence" value="ECO:0007669"/>
    <property type="project" value="InterPro"/>
</dbReference>
<reference evidence="13" key="1">
    <citation type="submission" date="2018-04" db="EMBL/GenBank/DDBJ databases">
        <title>Transcriptome assembly of Sipha flava.</title>
        <authorList>
            <person name="Scully E.D."/>
            <person name="Geib S.M."/>
            <person name="Palmer N.A."/>
            <person name="Koch K."/>
            <person name="Bradshaw J."/>
            <person name="Heng-Moss T."/>
            <person name="Sarath G."/>
        </authorList>
    </citation>
    <scope>NUCLEOTIDE SEQUENCE</scope>
</reference>
<dbReference type="EMBL" id="GGMS01005791">
    <property type="protein sequence ID" value="MBY74994.1"/>
    <property type="molecule type" value="Transcribed_RNA"/>
</dbReference>
<gene>
    <name evidence="13" type="primary">mth2_4</name>
    <name evidence="15" type="synonym">LOC112682833</name>
    <name evidence="13" type="ORF">g.10395</name>
</gene>
<dbReference type="InterPro" id="IPR000832">
    <property type="entry name" value="GPCR_2_secretin-like"/>
</dbReference>
<dbReference type="AlphaFoldDB" id="A0A2S2QB80"/>
<evidence type="ECO:0000259" key="12">
    <source>
        <dbReference type="PROSITE" id="PS50261"/>
    </source>
</evidence>
<dbReference type="Gene3D" id="2.170.180.11">
    <property type="entry name" value="Methuselah ectodomain, domain 2"/>
    <property type="match status" value="1"/>
</dbReference>
<comment type="subcellular location">
    <subcellularLocation>
        <location evidence="1">Membrane</location>
        <topology evidence="1">Multi-pass membrane protein</topology>
    </subcellularLocation>
</comment>
<dbReference type="Pfam" id="PF00002">
    <property type="entry name" value="7tm_2"/>
    <property type="match status" value="1"/>
</dbReference>
<dbReference type="PROSITE" id="PS50261">
    <property type="entry name" value="G_PROTEIN_RECEP_F2_4"/>
    <property type="match status" value="1"/>
</dbReference>
<dbReference type="InterPro" id="IPR036272">
    <property type="entry name" value="Methuselah_N_sf"/>
</dbReference>
<keyword evidence="5 10" id="KW-1133">Transmembrane helix</keyword>
<keyword evidence="3 10" id="KW-0812">Transmembrane</keyword>
<dbReference type="GO" id="GO:0008528">
    <property type="term" value="F:G protein-coupled peptide receptor activity"/>
    <property type="evidence" value="ECO:0007669"/>
    <property type="project" value="TreeGrafter"/>
</dbReference>
<feature type="transmembrane region" description="Helical" evidence="10">
    <location>
        <begin position="245"/>
        <end position="266"/>
    </location>
</feature>
<evidence type="ECO:0000256" key="11">
    <source>
        <dbReference type="SAM" id="SignalP"/>
    </source>
</evidence>
<accession>A0A2S2QB80</accession>
<dbReference type="OrthoDB" id="6134459at2759"/>
<dbReference type="InterPro" id="IPR010596">
    <property type="entry name" value="Methuselah_N_dom"/>
</dbReference>
<evidence type="ECO:0000256" key="6">
    <source>
        <dbReference type="ARBA" id="ARBA00023040"/>
    </source>
</evidence>
<sequence length="540" mass="62215">MMGSPVRQPMTTSSTILILLLLLPVMASSTSTTETCPMNVYEPAPEGFRLKDDILLAGNPEQRYLPSQYRRRIDGHGYEVCSCIQKPCVIKCCKPNKLFIGNKCSISNETHEEFAVPKLVTENGTVETYERDKFHIIYGLQKCIDNASKYLLTASNNDGNFVVSENGWLFNELGLDIAEPGQFCLEQFYDLEFHIATMVCSRENSNNDINMYYIVSMALSLPFLLMTFLVYALIKRLRNLHGKSLMCHITSLFVAYSSLILVQLTIETADNYFCVLLAFIIQFSFLSSFFWLNVMCFDLWWTFSEHRPLQGHFKQHESKKFIIYSIYAWGCTSFISIFTYYMHQASFSQSNNKLYPGFGKESCWFSSTLATVIYFYGPIAIILISNLLMFLHAAVMIYKKIKDTKIFNQSDYNKNIDHEKQRFVLYLNLFLVMGVNWLAEVISFAFGEKFEAYIWYITDLGNALQGVLIFLIFVCKKRVFRLISQQFCPRLELFKTTTVSTRNFYNSSIVSKSQFDLELNVKNIIPSEAISGNNQNLTNL</sequence>
<evidence type="ECO:0000313" key="13">
    <source>
        <dbReference type="EMBL" id="MBY74994.1"/>
    </source>
</evidence>
<dbReference type="Pfam" id="PF06652">
    <property type="entry name" value="Methuselah_N"/>
    <property type="match status" value="1"/>
</dbReference>
<evidence type="ECO:0000256" key="8">
    <source>
        <dbReference type="ARBA" id="ARBA00023170"/>
    </source>
</evidence>
<evidence type="ECO:0000256" key="10">
    <source>
        <dbReference type="SAM" id="Phobius"/>
    </source>
</evidence>
<evidence type="ECO:0000313" key="15">
    <source>
        <dbReference type="RefSeq" id="XP_025409371.1"/>
    </source>
</evidence>
<dbReference type="PANTHER" id="PTHR47154">
    <property type="entry name" value="G-PROTEIN COUPLED RECEPTOR MTH-RELATED"/>
    <property type="match status" value="1"/>
</dbReference>
<dbReference type="PANTHER" id="PTHR47154:SF2">
    <property type="entry name" value="G-PROTEIN COUPLED RECEPTOR MTH-RELATED"/>
    <property type="match status" value="1"/>
</dbReference>
<keyword evidence="9" id="KW-0807">Transducer</keyword>
<keyword evidence="8 13" id="KW-0675">Receptor</keyword>
<feature type="transmembrane region" description="Helical" evidence="10">
    <location>
        <begin position="373"/>
        <end position="398"/>
    </location>
</feature>
<feature type="domain" description="G-protein coupled receptors family 2 profile 2" evidence="12">
    <location>
        <begin position="209"/>
        <end position="477"/>
    </location>
</feature>
<proteinExistence type="inferred from homology"/>
<dbReference type="GO" id="GO:0005886">
    <property type="term" value="C:plasma membrane"/>
    <property type="evidence" value="ECO:0007669"/>
    <property type="project" value="TreeGrafter"/>
</dbReference>
<evidence type="ECO:0000256" key="3">
    <source>
        <dbReference type="ARBA" id="ARBA00022692"/>
    </source>
</evidence>
<keyword evidence="4 11" id="KW-0732">Signal</keyword>
<evidence type="ECO:0000256" key="9">
    <source>
        <dbReference type="ARBA" id="ARBA00023224"/>
    </source>
</evidence>
<comment type="similarity">
    <text evidence="2">Belongs to the G-protein coupled receptor 2 family. Mth subfamily.</text>
</comment>
<name>A0A2S2QB80_9HEMI</name>
<dbReference type="RefSeq" id="XP_025409371.1">
    <property type="nucleotide sequence ID" value="XM_025553586.1"/>
</dbReference>
<feature type="transmembrane region" description="Helical" evidence="10">
    <location>
        <begin position="423"/>
        <end position="447"/>
    </location>
</feature>
<evidence type="ECO:0000256" key="4">
    <source>
        <dbReference type="ARBA" id="ARBA00022729"/>
    </source>
</evidence>
<keyword evidence="6" id="KW-0297">G-protein coupled receptor</keyword>
<dbReference type="InterPro" id="IPR017981">
    <property type="entry name" value="GPCR_2-like_7TM"/>
</dbReference>
<feature type="signal peptide" evidence="11">
    <location>
        <begin position="1"/>
        <end position="27"/>
    </location>
</feature>
<evidence type="ECO:0000313" key="14">
    <source>
        <dbReference type="Proteomes" id="UP000694846"/>
    </source>
</evidence>
<dbReference type="SUPFAM" id="SSF63877">
    <property type="entry name" value="Methuselah ectodomain"/>
    <property type="match status" value="1"/>
</dbReference>
<keyword evidence="7 10" id="KW-0472">Membrane</keyword>
<evidence type="ECO:0000256" key="5">
    <source>
        <dbReference type="ARBA" id="ARBA00022989"/>
    </source>
</evidence>
<dbReference type="InterPro" id="IPR023311">
    <property type="entry name" value="Methusela_ecto_dom_2"/>
</dbReference>
<feature type="transmembrane region" description="Helical" evidence="10">
    <location>
        <begin position="321"/>
        <end position="342"/>
    </location>
</feature>
<evidence type="ECO:0000256" key="1">
    <source>
        <dbReference type="ARBA" id="ARBA00004141"/>
    </source>
</evidence>
<protein>
    <submittedName>
        <fullName evidence="13 15">G-protein coupled receptor</fullName>
    </submittedName>
</protein>
<evidence type="ECO:0000256" key="2">
    <source>
        <dbReference type="ARBA" id="ARBA00008979"/>
    </source>
</evidence>
<dbReference type="Gene3D" id="1.20.1070.10">
    <property type="entry name" value="Rhodopsin 7-helix transmembrane proteins"/>
    <property type="match status" value="1"/>
</dbReference>
<organism evidence="13">
    <name type="scientific">Sipha flava</name>
    <name type="common">yellow sugarcane aphid</name>
    <dbReference type="NCBI Taxonomy" id="143950"/>
    <lineage>
        <taxon>Eukaryota</taxon>
        <taxon>Metazoa</taxon>
        <taxon>Ecdysozoa</taxon>
        <taxon>Arthropoda</taxon>
        <taxon>Hexapoda</taxon>
        <taxon>Insecta</taxon>
        <taxon>Pterygota</taxon>
        <taxon>Neoptera</taxon>
        <taxon>Paraneoptera</taxon>
        <taxon>Hemiptera</taxon>
        <taxon>Sternorrhyncha</taxon>
        <taxon>Aphidomorpha</taxon>
        <taxon>Aphidoidea</taxon>
        <taxon>Aphididae</taxon>
        <taxon>Sipha</taxon>
    </lineage>
</organism>
<dbReference type="InterPro" id="IPR051384">
    <property type="entry name" value="Mth_GPCR"/>
</dbReference>
<feature type="transmembrane region" description="Helical" evidence="10">
    <location>
        <begin position="211"/>
        <end position="233"/>
    </location>
</feature>
<feature type="transmembrane region" description="Helical" evidence="10">
    <location>
        <begin position="453"/>
        <end position="475"/>
    </location>
</feature>